<evidence type="ECO:0000256" key="5">
    <source>
        <dbReference type="ARBA" id="ARBA00022683"/>
    </source>
</evidence>
<evidence type="ECO:0000256" key="4">
    <source>
        <dbReference type="ARBA" id="ARBA00022679"/>
    </source>
</evidence>
<dbReference type="AlphaFoldDB" id="A0A429ZV15"/>
<organism evidence="9 10">
    <name type="scientific">Vagococcus salmoninarum</name>
    <dbReference type="NCBI Taxonomy" id="2739"/>
    <lineage>
        <taxon>Bacteria</taxon>
        <taxon>Bacillati</taxon>
        <taxon>Bacillota</taxon>
        <taxon>Bacilli</taxon>
        <taxon>Lactobacillales</taxon>
        <taxon>Enterococcaceae</taxon>
        <taxon>Vagococcus</taxon>
    </lineage>
</organism>
<dbReference type="GO" id="GO:0009401">
    <property type="term" value="P:phosphoenolpyruvate-dependent sugar phosphotransferase system"/>
    <property type="evidence" value="ECO:0007669"/>
    <property type="project" value="UniProtKB-KW"/>
</dbReference>
<name>A0A429ZV15_9ENTE</name>
<dbReference type="EMBL" id="NGJU01000002">
    <property type="protein sequence ID" value="RST97492.1"/>
    <property type="molecule type" value="Genomic_DNA"/>
</dbReference>
<dbReference type="SUPFAM" id="SSF52794">
    <property type="entry name" value="PTS system IIB component-like"/>
    <property type="match status" value="1"/>
</dbReference>
<dbReference type="PROSITE" id="PS51100">
    <property type="entry name" value="PTS_EIIB_TYPE_3"/>
    <property type="match status" value="1"/>
</dbReference>
<comment type="caution">
    <text evidence="9">The sequence shown here is derived from an EMBL/GenBank/DDBJ whole genome shotgun (WGS) entry which is preliminary data.</text>
</comment>
<keyword evidence="1" id="KW-0813">Transport</keyword>
<dbReference type="Pfam" id="PF02302">
    <property type="entry name" value="PTS_IIB"/>
    <property type="match status" value="1"/>
</dbReference>
<accession>A0A429ZV15</accession>
<evidence type="ECO:0000256" key="7">
    <source>
        <dbReference type="PROSITE-ProRule" id="PRU00423"/>
    </source>
</evidence>
<gene>
    <name evidence="9" type="ORF">CBF35_02165</name>
</gene>
<evidence type="ECO:0000259" key="8">
    <source>
        <dbReference type="PROSITE" id="PS51100"/>
    </source>
</evidence>
<evidence type="ECO:0000256" key="3">
    <source>
        <dbReference type="ARBA" id="ARBA00022597"/>
    </source>
</evidence>
<keyword evidence="3 9" id="KW-0762">Sugar transport</keyword>
<dbReference type="PANTHER" id="PTHR34581:SF2">
    <property type="entry name" value="PTS SYSTEM N,N'-DIACETYLCHITOBIOSE-SPECIFIC EIIB COMPONENT"/>
    <property type="match status" value="1"/>
</dbReference>
<feature type="modified residue" description="Phosphocysteine; by EIIA" evidence="7">
    <location>
        <position position="9"/>
    </location>
</feature>
<dbReference type="GeneID" id="98567160"/>
<dbReference type="GO" id="GO:0016301">
    <property type="term" value="F:kinase activity"/>
    <property type="evidence" value="ECO:0007669"/>
    <property type="project" value="UniProtKB-KW"/>
</dbReference>
<dbReference type="InterPro" id="IPR013012">
    <property type="entry name" value="PTS_EIIB_3"/>
</dbReference>
<sequence>MALKIMLACAGGFSTSMLVERMLAAVEAQDIDVEIVATAEGKIDKLVNQLDVLLLGPQVSYLEAALKSKYQDKELVIGVIASIDYGMMNGEKVLADSLALYHKGHGGVNNG</sequence>
<dbReference type="InterPro" id="IPR003501">
    <property type="entry name" value="PTS_EIIB_2/3"/>
</dbReference>
<evidence type="ECO:0000256" key="2">
    <source>
        <dbReference type="ARBA" id="ARBA00022553"/>
    </source>
</evidence>
<dbReference type="Gene3D" id="3.40.50.2300">
    <property type="match status" value="1"/>
</dbReference>
<keyword evidence="10" id="KW-1185">Reference proteome</keyword>
<protein>
    <submittedName>
        <fullName evidence="9">PTS sugar transporter subunit IIB</fullName>
    </submittedName>
</protein>
<dbReference type="PANTHER" id="PTHR34581">
    <property type="entry name" value="PTS SYSTEM N,N'-DIACETYLCHITOBIOSE-SPECIFIC EIIB COMPONENT"/>
    <property type="match status" value="1"/>
</dbReference>
<dbReference type="InterPro" id="IPR051819">
    <property type="entry name" value="PTS_sugar-specific_EIIB"/>
</dbReference>
<dbReference type="InterPro" id="IPR036095">
    <property type="entry name" value="PTS_EIIB-like_sf"/>
</dbReference>
<keyword evidence="2" id="KW-0597">Phosphoprotein</keyword>
<reference evidence="9 10" key="1">
    <citation type="submission" date="2017-05" db="EMBL/GenBank/DDBJ databases">
        <title>Vagococcus spp. assemblies.</title>
        <authorList>
            <person name="Gulvik C.A."/>
        </authorList>
    </citation>
    <scope>NUCLEOTIDE SEQUENCE [LARGE SCALE GENOMIC DNA]</scope>
    <source>
        <strain evidence="9 10">NCFB 2777</strain>
    </source>
</reference>
<feature type="domain" description="PTS EIIB type-3" evidence="8">
    <location>
        <begin position="2"/>
        <end position="107"/>
    </location>
</feature>
<dbReference type="GO" id="GO:0008982">
    <property type="term" value="F:protein-N(PI)-phosphohistidine-sugar phosphotransferase activity"/>
    <property type="evidence" value="ECO:0007669"/>
    <property type="project" value="InterPro"/>
</dbReference>
<dbReference type="OrthoDB" id="9808134at2"/>
<keyword evidence="5" id="KW-0598">Phosphotransferase system</keyword>
<dbReference type="Proteomes" id="UP000287239">
    <property type="component" value="Unassembled WGS sequence"/>
</dbReference>
<evidence type="ECO:0000313" key="10">
    <source>
        <dbReference type="Proteomes" id="UP000287239"/>
    </source>
</evidence>
<dbReference type="CDD" id="cd05564">
    <property type="entry name" value="PTS_IIB_chitobiose_lichenan"/>
    <property type="match status" value="1"/>
</dbReference>
<dbReference type="RefSeq" id="WP_126778240.1">
    <property type="nucleotide sequence ID" value="NZ_CAUQJP010000005.1"/>
</dbReference>
<keyword evidence="6" id="KW-0418">Kinase</keyword>
<evidence type="ECO:0000313" key="9">
    <source>
        <dbReference type="EMBL" id="RST97492.1"/>
    </source>
</evidence>
<evidence type="ECO:0000256" key="1">
    <source>
        <dbReference type="ARBA" id="ARBA00022448"/>
    </source>
</evidence>
<evidence type="ECO:0000256" key="6">
    <source>
        <dbReference type="ARBA" id="ARBA00022777"/>
    </source>
</evidence>
<proteinExistence type="predicted"/>
<keyword evidence="4" id="KW-0808">Transferase</keyword>